<dbReference type="Pfam" id="PF13566">
    <property type="entry name" value="DUF4130"/>
    <property type="match status" value="1"/>
</dbReference>
<dbReference type="Pfam" id="PF03167">
    <property type="entry name" value="UDG"/>
    <property type="match status" value="1"/>
</dbReference>
<evidence type="ECO:0000256" key="5">
    <source>
        <dbReference type="ARBA" id="ARBA00022763"/>
    </source>
</evidence>
<dbReference type="AlphaFoldDB" id="A0A7W6NJY0"/>
<dbReference type="SMART" id="SM00986">
    <property type="entry name" value="UDG"/>
    <property type="match status" value="1"/>
</dbReference>
<accession>A0A7W6NJY0</accession>
<reference evidence="12 13" key="1">
    <citation type="submission" date="2020-08" db="EMBL/GenBank/DDBJ databases">
        <title>Genomic Encyclopedia of Type Strains, Phase IV (KMG-IV): sequencing the most valuable type-strain genomes for metagenomic binning, comparative biology and taxonomic classification.</title>
        <authorList>
            <person name="Goeker M."/>
        </authorList>
    </citation>
    <scope>NUCLEOTIDE SEQUENCE [LARGE SCALE GENOMIC DNA]</scope>
    <source>
        <strain evidence="12 13">DSM 29853</strain>
    </source>
</reference>
<evidence type="ECO:0000256" key="9">
    <source>
        <dbReference type="ARBA" id="ARBA00023204"/>
    </source>
</evidence>
<evidence type="ECO:0000256" key="4">
    <source>
        <dbReference type="ARBA" id="ARBA00022723"/>
    </source>
</evidence>
<keyword evidence="8" id="KW-0411">Iron-sulfur</keyword>
<evidence type="ECO:0000313" key="12">
    <source>
        <dbReference type="EMBL" id="MBB4063954.1"/>
    </source>
</evidence>
<dbReference type="CDD" id="cd10030">
    <property type="entry name" value="UDG-F4_TTUDGA_SPO1dp_like"/>
    <property type="match status" value="1"/>
</dbReference>
<keyword evidence="12" id="KW-0808">Transferase</keyword>
<evidence type="ECO:0000313" key="13">
    <source>
        <dbReference type="Proteomes" id="UP000528286"/>
    </source>
</evidence>
<dbReference type="GO" id="GO:0097506">
    <property type="term" value="F:deaminated base DNA N-glycosylase activity"/>
    <property type="evidence" value="ECO:0007669"/>
    <property type="project" value="UniProtKB-ARBA"/>
</dbReference>
<keyword evidence="5" id="KW-0227">DNA damage</keyword>
<feature type="region of interest" description="Disordered" evidence="10">
    <location>
        <begin position="478"/>
        <end position="498"/>
    </location>
</feature>
<dbReference type="InterPro" id="IPR025404">
    <property type="entry name" value="DUF4130"/>
</dbReference>
<evidence type="ECO:0000256" key="7">
    <source>
        <dbReference type="ARBA" id="ARBA00023004"/>
    </source>
</evidence>
<organism evidence="12 13">
    <name type="scientific">Gellertiella hungarica</name>
    <dbReference type="NCBI Taxonomy" id="1572859"/>
    <lineage>
        <taxon>Bacteria</taxon>
        <taxon>Pseudomonadati</taxon>
        <taxon>Pseudomonadota</taxon>
        <taxon>Alphaproteobacteria</taxon>
        <taxon>Hyphomicrobiales</taxon>
        <taxon>Rhizobiaceae</taxon>
        <taxon>Gellertiella</taxon>
    </lineage>
</organism>
<evidence type="ECO:0000256" key="1">
    <source>
        <dbReference type="ARBA" id="ARBA00006521"/>
    </source>
</evidence>
<proteinExistence type="inferred from homology"/>
<dbReference type="InterPro" id="IPR051536">
    <property type="entry name" value="UDG_Type-4/5"/>
</dbReference>
<evidence type="ECO:0000256" key="10">
    <source>
        <dbReference type="SAM" id="MobiDB-lite"/>
    </source>
</evidence>
<protein>
    <recommendedName>
        <fullName evidence="2">Type-4 uracil-DNA glycosylase</fullName>
    </recommendedName>
</protein>
<evidence type="ECO:0000256" key="8">
    <source>
        <dbReference type="ARBA" id="ARBA00023014"/>
    </source>
</evidence>
<name>A0A7W6NJY0_9HYPH</name>
<dbReference type="InterPro" id="IPR005273">
    <property type="entry name" value="Ura-DNA_glyco_family4"/>
</dbReference>
<dbReference type="GO" id="GO:0051539">
    <property type="term" value="F:4 iron, 4 sulfur cluster binding"/>
    <property type="evidence" value="ECO:0007669"/>
    <property type="project" value="UniProtKB-KW"/>
</dbReference>
<keyword evidence="6" id="KW-0378">Hydrolase</keyword>
<comment type="caution">
    <text evidence="12">The sequence shown here is derived from an EMBL/GenBank/DDBJ whole genome shotgun (WGS) entry which is preliminary data.</text>
</comment>
<gene>
    <name evidence="12" type="ORF">GGR23_001131</name>
</gene>
<dbReference type="PANTHER" id="PTHR33693">
    <property type="entry name" value="TYPE-5 URACIL-DNA GLYCOSYLASE"/>
    <property type="match status" value="1"/>
</dbReference>
<keyword evidence="12" id="KW-0548">Nucleotidyltransferase</keyword>
<dbReference type="InterPro" id="IPR023875">
    <property type="entry name" value="DNA_repair_put"/>
</dbReference>
<dbReference type="Proteomes" id="UP000528286">
    <property type="component" value="Unassembled WGS sequence"/>
</dbReference>
<dbReference type="EMBL" id="JACIEZ010000002">
    <property type="protein sequence ID" value="MBB4063954.1"/>
    <property type="molecule type" value="Genomic_DNA"/>
</dbReference>
<dbReference type="NCBIfam" id="TIGR03915">
    <property type="entry name" value="SAM_7_link_chp"/>
    <property type="match status" value="1"/>
</dbReference>
<sequence length="498" mass="55441">MRTVTLEGRGDFEEWRLAARALLAAGVEPGAVDWRIRDGEGGLFAETSPELPADPQGPLTVPRAFVDLAGSVICHSDPRRFGLLYRLLWRLQENRTLISNAGDADVAVTRLMEKSVRRDSHKMKAFLRFKEAEPATDGRRRFVAWFEPDHFIVARTAPFFQRRFTDMDWLILTPKGTAAWDGKALTVTDTAAKRPDLDDQTDDLWRTYFRNIFNPARLKVKAMQSEMPKKYWKNLPEAELIPELIASAEARMQGMIRAELKPAPVRHERRRLSPAEERAMAEGVFGALSREASGCTRCPLHAHATQTVFGEGPADARLLILGEQPGDTEDLAGRPFVGPAGKVLDAALEKAGLDRRQAYLTNAVKHFKYEPRGKRRIHQRPNSGEIAHCRWWLEREVEAIRPKVILAMGATAVEALTGRADVFSALKGRQVPLGDEAVLVVTVHPSYLLRLPDPEARAREQAGFEAMVALAGRLSAGERDALSPTGGAGQSAEPWQDR</sequence>
<keyword evidence="7" id="KW-0408">Iron</keyword>
<dbReference type="InterPro" id="IPR036895">
    <property type="entry name" value="Uracil-DNA_glycosylase-like_sf"/>
</dbReference>
<dbReference type="RefSeq" id="WP_183365178.1">
    <property type="nucleotide sequence ID" value="NZ_JACIEZ010000002.1"/>
</dbReference>
<dbReference type="GO" id="GO:0006281">
    <property type="term" value="P:DNA repair"/>
    <property type="evidence" value="ECO:0007669"/>
    <property type="project" value="UniProtKB-KW"/>
</dbReference>
<dbReference type="NCBIfam" id="TIGR03914">
    <property type="entry name" value="UDG_fam_dom"/>
    <property type="match status" value="1"/>
</dbReference>
<evidence type="ECO:0000259" key="11">
    <source>
        <dbReference type="SMART" id="SM00986"/>
    </source>
</evidence>
<dbReference type="SUPFAM" id="SSF52141">
    <property type="entry name" value="Uracil-DNA glycosylase-like"/>
    <property type="match status" value="1"/>
</dbReference>
<dbReference type="SMART" id="SM00987">
    <property type="entry name" value="UreE_C"/>
    <property type="match status" value="1"/>
</dbReference>
<dbReference type="NCBIfam" id="TIGR00758">
    <property type="entry name" value="UDG_fam4"/>
    <property type="match status" value="1"/>
</dbReference>
<keyword evidence="4" id="KW-0479">Metal-binding</keyword>
<dbReference type="PANTHER" id="PTHR33693:SF9">
    <property type="entry name" value="TYPE-4 URACIL-DNA GLYCOSYLASE"/>
    <property type="match status" value="1"/>
</dbReference>
<dbReference type="GO" id="GO:0046872">
    <property type="term" value="F:metal ion binding"/>
    <property type="evidence" value="ECO:0007669"/>
    <property type="project" value="UniProtKB-KW"/>
</dbReference>
<dbReference type="GO" id="GO:0016779">
    <property type="term" value="F:nucleotidyltransferase activity"/>
    <property type="evidence" value="ECO:0007669"/>
    <property type="project" value="UniProtKB-KW"/>
</dbReference>
<evidence type="ECO:0000256" key="2">
    <source>
        <dbReference type="ARBA" id="ARBA00019403"/>
    </source>
</evidence>
<keyword evidence="3" id="KW-0004">4Fe-4S</keyword>
<keyword evidence="9" id="KW-0234">DNA repair</keyword>
<evidence type="ECO:0000256" key="3">
    <source>
        <dbReference type="ARBA" id="ARBA00022485"/>
    </source>
</evidence>
<dbReference type="Gene3D" id="3.40.470.10">
    <property type="entry name" value="Uracil-DNA glycosylase-like domain"/>
    <property type="match status" value="1"/>
</dbReference>
<keyword evidence="13" id="KW-1185">Reference proteome</keyword>
<comment type="similarity">
    <text evidence="1">Belongs to the uracil-DNA glycosylase (UDG) superfamily. Type 4 (UDGa) family.</text>
</comment>
<evidence type="ECO:0000256" key="6">
    <source>
        <dbReference type="ARBA" id="ARBA00022801"/>
    </source>
</evidence>
<dbReference type="InterPro" id="IPR005122">
    <property type="entry name" value="Uracil-DNA_glycosylase-like"/>
</dbReference>
<feature type="domain" description="Uracil-DNA glycosylase-like" evidence="11">
    <location>
        <begin position="309"/>
        <end position="471"/>
    </location>
</feature>